<evidence type="ECO:0000256" key="1">
    <source>
        <dbReference type="SAM" id="SignalP"/>
    </source>
</evidence>
<dbReference type="STRING" id="1774273.LPB03_10725"/>
<dbReference type="Proteomes" id="UP000092584">
    <property type="component" value="Unassembled WGS sequence"/>
</dbReference>
<name>A0A1B8TSE6_9FLAO</name>
<evidence type="ECO:0000313" key="2">
    <source>
        <dbReference type="EMBL" id="OBY62626.1"/>
    </source>
</evidence>
<keyword evidence="3" id="KW-1185">Reference proteome</keyword>
<dbReference type="KEGG" id="pob:LPB03_10725"/>
<keyword evidence="1" id="KW-0732">Signal</keyword>
<feature type="chain" id="PRO_5008615516" description="Transporter" evidence="1">
    <location>
        <begin position="19"/>
        <end position="281"/>
    </location>
</feature>
<protein>
    <recommendedName>
        <fullName evidence="4">Transporter</fullName>
    </recommendedName>
</protein>
<proteinExistence type="predicted"/>
<gene>
    <name evidence="2" type="ORF">LPB3_10735</name>
</gene>
<sequence length="281" mass="31153">MKSITLLFSLFITSTLFAQSPWTKEKGDLFLNISYTTISDYNEIFGDPDYFANGKITDNTYQIYSEYGLSDKTTFIASIPLKSISVDNFVYIDPAINCAGDCSELLNFNKTAFGNISLGIKHQFYNKGWVISGQFVTQFNTSTLDAKSGIRTGYNAYTFTPQLLVGKSFGKTFFQSHIGVDVRTNDYSNNFKIGGEFGGKVLKNIWLIGFVDVVESFDDGNRINDNPLNGLYQNDQEYGAYGLKAILQLCDLGVTASFANAFSGNNVPKQSAFSIGIFNTF</sequence>
<dbReference type="EMBL" id="LSFM01000023">
    <property type="protein sequence ID" value="OBY62626.1"/>
    <property type="molecule type" value="Genomic_DNA"/>
</dbReference>
<dbReference type="AlphaFoldDB" id="A0A1B8TSE6"/>
<comment type="caution">
    <text evidence="2">The sequence shown here is derived from an EMBL/GenBank/DDBJ whole genome shotgun (WGS) entry which is preliminary data.</text>
</comment>
<dbReference type="RefSeq" id="WP_065319611.1">
    <property type="nucleotide sequence ID" value="NZ_CP017477.1"/>
</dbReference>
<reference evidence="3" key="1">
    <citation type="submission" date="2016-02" db="EMBL/GenBank/DDBJ databases">
        <authorList>
            <person name="Shin S.-K."/>
            <person name="Yi H."/>
            <person name="Kim E."/>
        </authorList>
    </citation>
    <scope>NUCLEOTIDE SEQUENCE [LARGE SCALE GENOMIC DNA]</scope>
    <source>
        <strain evidence="3">LPB0003</strain>
    </source>
</reference>
<evidence type="ECO:0008006" key="4">
    <source>
        <dbReference type="Google" id="ProtNLM"/>
    </source>
</evidence>
<evidence type="ECO:0000313" key="3">
    <source>
        <dbReference type="Proteomes" id="UP000092584"/>
    </source>
</evidence>
<feature type="signal peptide" evidence="1">
    <location>
        <begin position="1"/>
        <end position="18"/>
    </location>
</feature>
<organism evidence="2 3">
    <name type="scientific">Polaribacter vadi</name>
    <dbReference type="NCBI Taxonomy" id="1774273"/>
    <lineage>
        <taxon>Bacteria</taxon>
        <taxon>Pseudomonadati</taxon>
        <taxon>Bacteroidota</taxon>
        <taxon>Flavobacteriia</taxon>
        <taxon>Flavobacteriales</taxon>
        <taxon>Flavobacteriaceae</taxon>
    </lineage>
</organism>
<dbReference type="OrthoDB" id="9782650at2"/>
<accession>A0A1B8TSE6</accession>